<evidence type="ECO:0000256" key="3">
    <source>
        <dbReference type="ARBA" id="ARBA00023163"/>
    </source>
</evidence>
<evidence type="ECO:0000256" key="2">
    <source>
        <dbReference type="ARBA" id="ARBA00023125"/>
    </source>
</evidence>
<comment type="caution">
    <text evidence="5">The sequence shown here is derived from an EMBL/GenBank/DDBJ whole genome shotgun (WGS) entry which is preliminary data.</text>
</comment>
<protein>
    <submittedName>
        <fullName evidence="5">DNA-binding FadR family transcriptional regulator</fullName>
    </submittedName>
</protein>
<dbReference type="InterPro" id="IPR000524">
    <property type="entry name" value="Tscrpt_reg_HTH_GntR"/>
</dbReference>
<dbReference type="GO" id="GO:0003677">
    <property type="term" value="F:DNA binding"/>
    <property type="evidence" value="ECO:0007669"/>
    <property type="project" value="UniProtKB-KW"/>
</dbReference>
<organism evidence="5 6">
    <name type="scientific">Oceanibaculum indicum</name>
    <dbReference type="NCBI Taxonomy" id="526216"/>
    <lineage>
        <taxon>Bacteria</taxon>
        <taxon>Pseudomonadati</taxon>
        <taxon>Pseudomonadota</taxon>
        <taxon>Alphaproteobacteria</taxon>
        <taxon>Rhodospirillales</taxon>
        <taxon>Oceanibaculaceae</taxon>
        <taxon>Oceanibaculum</taxon>
    </lineage>
</organism>
<dbReference type="SMART" id="SM00345">
    <property type="entry name" value="HTH_GNTR"/>
    <property type="match status" value="1"/>
</dbReference>
<dbReference type="EMBL" id="RBIG01000004">
    <property type="protein sequence ID" value="RKQ68140.1"/>
    <property type="molecule type" value="Genomic_DNA"/>
</dbReference>
<keyword evidence="1" id="KW-0805">Transcription regulation</keyword>
<gene>
    <name evidence="5" type="ORF">BCL74_3459</name>
</gene>
<evidence type="ECO:0000313" key="5">
    <source>
        <dbReference type="EMBL" id="RKQ68140.1"/>
    </source>
</evidence>
<dbReference type="PANTHER" id="PTHR43537:SF5">
    <property type="entry name" value="UXU OPERON TRANSCRIPTIONAL REGULATOR"/>
    <property type="match status" value="1"/>
</dbReference>
<dbReference type="PANTHER" id="PTHR43537">
    <property type="entry name" value="TRANSCRIPTIONAL REGULATOR, GNTR FAMILY"/>
    <property type="match status" value="1"/>
</dbReference>
<dbReference type="AlphaFoldDB" id="A0A420WB19"/>
<keyword evidence="3" id="KW-0804">Transcription</keyword>
<dbReference type="GO" id="GO:0003700">
    <property type="term" value="F:DNA-binding transcription factor activity"/>
    <property type="evidence" value="ECO:0007669"/>
    <property type="project" value="InterPro"/>
</dbReference>
<dbReference type="InterPro" id="IPR036388">
    <property type="entry name" value="WH-like_DNA-bd_sf"/>
</dbReference>
<evidence type="ECO:0000256" key="1">
    <source>
        <dbReference type="ARBA" id="ARBA00023015"/>
    </source>
</evidence>
<dbReference type="Gene3D" id="1.20.120.530">
    <property type="entry name" value="GntR ligand-binding domain-like"/>
    <property type="match status" value="1"/>
</dbReference>
<dbReference type="Pfam" id="PF07729">
    <property type="entry name" value="FCD"/>
    <property type="match status" value="1"/>
</dbReference>
<evidence type="ECO:0000259" key="4">
    <source>
        <dbReference type="PROSITE" id="PS50949"/>
    </source>
</evidence>
<accession>A0A420WB19</accession>
<dbReference type="RefSeq" id="WP_008943872.1">
    <property type="nucleotide sequence ID" value="NZ_RBIG01000004.1"/>
</dbReference>
<keyword evidence="2 5" id="KW-0238">DNA-binding</keyword>
<dbReference type="InterPro" id="IPR036390">
    <property type="entry name" value="WH_DNA-bd_sf"/>
</dbReference>
<sequence>METAQARNKTSSLSGKTSTLSGGATMIDFVAVAPVRQSKLADQLYEQIMLHIVNGSLDVGEKLPSEAQLCQLFSVSRPVVREALSRLRADNVIASRRGSGTYVMSKPTPELVRLAPSGVLAELLRCYELRLALEGEAAYLAAKRREKDDLVAIEKALEFFNNYLGTGDDEEGAEADFSFHMAIATATKNALYVKTLHMLHTTARDGIKLARQLSKLRSEPMDIVRAEHSRIYKAIEKRNPGAARNAMRSHIDNSRLRMVGQLLDE</sequence>
<proteinExistence type="predicted"/>
<dbReference type="SMART" id="SM00895">
    <property type="entry name" value="FCD"/>
    <property type="match status" value="1"/>
</dbReference>
<dbReference type="Gene3D" id="1.10.10.10">
    <property type="entry name" value="Winged helix-like DNA-binding domain superfamily/Winged helix DNA-binding domain"/>
    <property type="match status" value="1"/>
</dbReference>
<dbReference type="PROSITE" id="PS50949">
    <property type="entry name" value="HTH_GNTR"/>
    <property type="match status" value="1"/>
</dbReference>
<dbReference type="OrthoDB" id="7339934at2"/>
<dbReference type="CDD" id="cd07377">
    <property type="entry name" value="WHTH_GntR"/>
    <property type="match status" value="1"/>
</dbReference>
<dbReference type="InterPro" id="IPR008920">
    <property type="entry name" value="TF_FadR/GntR_C"/>
</dbReference>
<name>A0A420WB19_9PROT</name>
<reference evidence="5 6" key="1">
    <citation type="submission" date="2018-10" db="EMBL/GenBank/DDBJ databases">
        <title>Comparative analysis of microorganisms from saline springs in Andes Mountain Range, Colombia.</title>
        <authorList>
            <person name="Rubin E."/>
        </authorList>
    </citation>
    <scope>NUCLEOTIDE SEQUENCE [LARGE SCALE GENOMIC DNA]</scope>
    <source>
        <strain evidence="5 6">USBA 36</strain>
    </source>
</reference>
<dbReference type="Pfam" id="PF00392">
    <property type="entry name" value="GntR"/>
    <property type="match status" value="1"/>
</dbReference>
<dbReference type="SUPFAM" id="SSF48008">
    <property type="entry name" value="GntR ligand-binding domain-like"/>
    <property type="match status" value="1"/>
</dbReference>
<dbReference type="Proteomes" id="UP000277424">
    <property type="component" value="Unassembled WGS sequence"/>
</dbReference>
<dbReference type="PRINTS" id="PR00035">
    <property type="entry name" value="HTHGNTR"/>
</dbReference>
<feature type="domain" description="HTH gntR-type" evidence="4">
    <location>
        <begin position="38"/>
        <end position="106"/>
    </location>
</feature>
<dbReference type="SUPFAM" id="SSF46785">
    <property type="entry name" value="Winged helix' DNA-binding domain"/>
    <property type="match status" value="1"/>
</dbReference>
<dbReference type="InterPro" id="IPR011711">
    <property type="entry name" value="GntR_C"/>
</dbReference>
<evidence type="ECO:0000313" key="6">
    <source>
        <dbReference type="Proteomes" id="UP000277424"/>
    </source>
</evidence>